<dbReference type="PANTHER" id="PTHR11215">
    <property type="entry name" value="METAL DEPENDENT HYDROLASE - RELATED"/>
    <property type="match status" value="1"/>
</dbReference>
<dbReference type="Proteomes" id="UP000176322">
    <property type="component" value="Unassembled WGS sequence"/>
</dbReference>
<evidence type="ECO:0008006" key="4">
    <source>
        <dbReference type="Google" id="ProtNLM"/>
    </source>
</evidence>
<comment type="caution">
    <text evidence="2">The sequence shown here is derived from an EMBL/GenBank/DDBJ whole genome shotgun (WGS) entry which is preliminary data.</text>
</comment>
<dbReference type="InterPro" id="IPR003226">
    <property type="entry name" value="MYG1_exonuclease"/>
</dbReference>
<dbReference type="PANTHER" id="PTHR11215:SF1">
    <property type="entry name" value="MYG1 EXONUCLEASE"/>
    <property type="match status" value="1"/>
</dbReference>
<organism evidence="2 3">
    <name type="scientific">Candidatus Kaiserbacteria bacterium RIFCSPHIGHO2_01_FULL_46_22</name>
    <dbReference type="NCBI Taxonomy" id="1798475"/>
    <lineage>
        <taxon>Bacteria</taxon>
        <taxon>Candidatus Kaiseribacteriota</taxon>
    </lineage>
</organism>
<evidence type="ECO:0000256" key="1">
    <source>
        <dbReference type="ARBA" id="ARBA00010105"/>
    </source>
</evidence>
<proteinExistence type="inferred from homology"/>
<name>A0A1F6BXE0_9BACT</name>
<comment type="similarity">
    <text evidence="1">Belongs to the MYG1 family.</text>
</comment>
<dbReference type="Pfam" id="PF03690">
    <property type="entry name" value="MYG1_exonuc"/>
    <property type="match status" value="1"/>
</dbReference>
<dbReference type="STRING" id="1798475.A2837_00490"/>
<gene>
    <name evidence="2" type="ORF">A2837_00490</name>
</gene>
<reference evidence="2 3" key="1">
    <citation type="journal article" date="2016" name="Nat. Commun.">
        <title>Thousands of microbial genomes shed light on interconnected biogeochemical processes in an aquifer system.</title>
        <authorList>
            <person name="Anantharaman K."/>
            <person name="Brown C.T."/>
            <person name="Hug L.A."/>
            <person name="Sharon I."/>
            <person name="Castelle C.J."/>
            <person name="Probst A.J."/>
            <person name="Thomas B.C."/>
            <person name="Singh A."/>
            <person name="Wilkins M.J."/>
            <person name="Karaoz U."/>
            <person name="Brodie E.L."/>
            <person name="Williams K.H."/>
            <person name="Hubbard S.S."/>
            <person name="Banfield J.F."/>
        </authorList>
    </citation>
    <scope>NUCLEOTIDE SEQUENCE [LARGE SCALE GENOMIC DNA]</scope>
</reference>
<accession>A0A1F6BXE0</accession>
<evidence type="ECO:0000313" key="3">
    <source>
        <dbReference type="Proteomes" id="UP000176322"/>
    </source>
</evidence>
<protein>
    <recommendedName>
        <fullName evidence="4">Metal-dependent hydrolase</fullName>
    </recommendedName>
</protein>
<sequence>MQKVITHSGPFHADDVFAVATLQLYFGVDNVEVTRTRDEAVVATGDVVLDVGGLYDPDRQRFDHHQVGAPVRDNGIPYAAFGLIWKHFGEKVAGSTSVAEMIEKSLVLSIDASDNGVSVYNLTELEVKPTTVSDIVSLFNPVEGTAADINAAFLSATTLARDILLKSIGRAKAKEVMKQTAAAVYEASAEKNLIVFDVPMSKALLIDYPDTVTMVSPDYPSSSTNWLATAIPKTHGSFELRKRFPEEWGGLRGEEIAKVSGINDAVFCHRAGFLFVAKSREGALAAAVKVLGK</sequence>
<dbReference type="EMBL" id="MFKO01000005">
    <property type="protein sequence ID" value="OGG41616.1"/>
    <property type="molecule type" value="Genomic_DNA"/>
</dbReference>
<dbReference type="AlphaFoldDB" id="A0A1F6BXE0"/>
<dbReference type="GO" id="GO:0005737">
    <property type="term" value="C:cytoplasm"/>
    <property type="evidence" value="ECO:0007669"/>
    <property type="project" value="TreeGrafter"/>
</dbReference>
<evidence type="ECO:0000313" key="2">
    <source>
        <dbReference type="EMBL" id="OGG41616.1"/>
    </source>
</evidence>